<dbReference type="EMBL" id="JAINUF010000005">
    <property type="protein sequence ID" value="KAJ8359853.1"/>
    <property type="molecule type" value="Genomic_DNA"/>
</dbReference>
<sequence length="2663" mass="293287">MDLQIRQFLTKAETQKDADALKNAYDLIHEGTKEKAVSGGRCFCPELYVYCAEQAFQLGLTEISENCLLMYFKGKPPANQFLCRAYLCQGQVSSQNLESLDDVEKAVMYFLKAIEISKEQSRYHFLVFNASVLYFQTIRPFLRPGSRPRLQASLTQVLRALEEVGETDYGWRAELMLVLIECLVEAGKMKEAVSLGKVTADFIGAHTPDLYPRIFSLQVQHKLLDLSRSPKKAEESLTLAVIYKMQKLKHQVGGAGRKDDGAKLKEIFLLLTNPAASRSPGVAQSSTPSLAESKPSVTPAERASFLLELGHLALLLNLPQMTSDCLKELKRTGVSDVGHLITVECLRCEQELHKRGPKIEEYKRSDVEAQQKLVWRLDQLLQNALRAGGAGIVQGVCATLWNACLPLLQHNLRRSIRKPLLRLAQVLEDSNSTLLDLRCQVHSEVGVMEAEEDNVESAVENVQKALRLDTRGEHQERLTATLHALRLRGLLYETPERSEDRAALLMQQARTASSRDSRRKVRSMLVKVGVALAPDDFRTVLDADTAAKVAPGNRAGNMVSQLAAKAQHHIACTQQAEGHLKRQGGDKNPERLRLWAELAKAARKSEAWSVCRAACRFCVLHDNGCQETLNGTGENKEGEGAVDGRHRESYTCATQKDLLRLLAEVRFINAEATVQKLRSEGVQLNGTAVLPSQRGKRPAEDASSHLEDDPLWTTYRDWVQNLSAYATSNFLRAAELGAELGEAWIVSNAAVYLWNYNSHVLASGGQRHLLATFQMLIDLLKQTGYAGQVQLLVLLCNAVAQGLILPWIQPASRPGPEGQDSERAQPLSRARKGAEKTGSGLGQPLEPGAVQDVRKALELCEYALRLTNGSVSADSVSTATRKQIIGTWVRTKQLLQQQIGQKLDFEEESKTAEMAAMWRVLVGVEMLLCNSSSRVMMEFSAPSAGELVRTASECRWTDPLVELQVWTHLARFSHQAQELELVTTCSQNALRLEAPALKKAKAASLALYSSKQVYEMLSSVACLRGLSLVQKSKGHPDLYRAALHTLQTSVSYAEKAGSQALCMEGARHYWNSCLPLLQAPQERRQLQNSVEKILRAMASTSSRDKKDEGTKTPVKLAPDPAPGAGTPSPSVDISGAVRPDEDLILRVTFYGLLFCIHADRDDWRAGLQVLDQAVREMPRTRHRLPLFKQRAVARVKLGESFLMDMQRFGEEGEECLSRMWHHMAHCSTAPAHKLACYENAITSLQSSNSRWQKVEYLLEFGEWLYWAHFPVVNALHQIHLAEDILLHMQSGDQQEREDSVSKISTEREQEELKAPLAGEAELVPVECEAQIGVESSVSSLTLSDLRNVQQLEGLMRVHTLQATMAGGAPPHLKHCLLAYTCVLRVWQVSLAAAVEVNTEEPDSQPLLPSQAPPSATSKRDKGKSKEPPQLAAEEKPKRKGPVDVPPHSPEEWARYDCPAEVRQAFRRDRSPRTVNRLSISKQASLFSEPPSPSISLLSAHSVKELNSCALTHLTLPVLHLAEVIALDLMDSKSVADLYRLRIATACSQLRLNASASYHEKRVGQVFIYEEERMACREAMALLREDPSCDMSPDNSSVHEAVIDSVSLPGRKLSRRCAQGIWTQKAEIFLGLGRYQPARELLAEAHLVSVKVGDRTSQAKSLLLLAELANQERHHGQALALLREAQAIGGDEDFWYRVTLCMVNATMDGGGEEKASQASRILQHAGTVLRSVLEERPNRGPVVRFLMASLETRRAVLQVKSFKTSMPVNESVQTLTAACDALRQTADEFLQLGRQEHATEAILEQAEALRTLAKHVDSKEAQCRHLLDSYFLMDQAVSRQAEVMLTAQSLLPAQPNQTLSLPAVRKLSCFRRALAGLAIDMLEQVCKEEKERERLRERRGSVERTVEDFLQANLTSLQQEWQSVSKTLGQVALTQLQTVIGLSADCVEARAGSLSMLGKCLHLLAVQRDPLYPSTQWNVRNVLPKTPCTADTETAKDENGAEQTGDKGAEPGESNEPRETDQRQSTPTSAKLQGKWVAARQLLAQASETLAQAVSLCLQHQLTHILPTACLTALECHGQFDPSTAGQYLALYQSSVCCEQMGEMLRAACSDSTESQLSALLNLHTNLQATAQAGEPASSLLGPAKDRLTHLSKAYLHLNINQNHLNILGELPSSFKILMLQHSEDGSALYGAFFEKAKPADSPRGKGPHLAAGTLDCSGVAKVSVCPATLSGLREQARAFNREASQHGGNWAVTGGGAMPEGHAMTSHPKNLPSENASHFNTLVQEMEGYLQPVLSQFTLSWVRGRAPPAPLAEGTKPREREERSASERVLSPLDPGVSVVLLVDSLLMDLPLEALSILREEGVGSVSRDFCLQLLHARLQRDQPVESESKKGPRSARAGKVRGDQSKAFKVAPVNRVLPPDSLPVDTHNFKYVVDPYNEVEETGGGGPVQGMRRILEAYGQQMTSLWEGIMGPEHAPSLDELEHLLTNCSAFIFNGTEHFLANIPPSKIVSMTLSDCQMVMLFDRAQTSSSVLRQTKLDALKSPGQLALEGPLGTVALLSLAGVRAVTLNQWHSTFRKNTCYMDTMLESLLKGVASGQAVHALRQRTAQSCTESEEGGELGDDGLKGSVVPDEFPEVTRGSSHSASPSDFNHIIYGLPNLVMT</sequence>
<dbReference type="PANTHER" id="PTHR15977:SF15">
    <property type="entry name" value="CILIA- AND FLAGELLA-ASSOCIATED PROTEIN 46"/>
    <property type="match status" value="1"/>
</dbReference>
<feature type="region of interest" description="Disordered" evidence="1">
    <location>
        <begin position="2382"/>
        <end position="2403"/>
    </location>
</feature>
<reference evidence="2" key="1">
    <citation type="journal article" date="2023" name="Science">
        <title>Genome structures resolve the early diversification of teleost fishes.</title>
        <authorList>
            <person name="Parey E."/>
            <person name="Louis A."/>
            <person name="Montfort J."/>
            <person name="Bouchez O."/>
            <person name="Roques C."/>
            <person name="Iampietro C."/>
            <person name="Lluch J."/>
            <person name="Castinel A."/>
            <person name="Donnadieu C."/>
            <person name="Desvignes T."/>
            <person name="Floi Bucao C."/>
            <person name="Jouanno E."/>
            <person name="Wen M."/>
            <person name="Mejri S."/>
            <person name="Dirks R."/>
            <person name="Jansen H."/>
            <person name="Henkel C."/>
            <person name="Chen W.J."/>
            <person name="Zahm M."/>
            <person name="Cabau C."/>
            <person name="Klopp C."/>
            <person name="Thompson A.W."/>
            <person name="Robinson-Rechavi M."/>
            <person name="Braasch I."/>
            <person name="Lecointre G."/>
            <person name="Bobe J."/>
            <person name="Postlethwait J.H."/>
            <person name="Berthelot C."/>
            <person name="Roest Crollius H."/>
            <person name="Guiguen Y."/>
        </authorList>
    </citation>
    <scope>NUCLEOTIDE SEQUENCE</scope>
    <source>
        <strain evidence="2">WJC10195</strain>
    </source>
</reference>
<feature type="region of interest" description="Disordered" evidence="1">
    <location>
        <begin position="2607"/>
        <end position="2645"/>
    </location>
</feature>
<evidence type="ECO:0000313" key="2">
    <source>
        <dbReference type="EMBL" id="KAJ8359853.1"/>
    </source>
</evidence>
<dbReference type="PANTHER" id="PTHR15977">
    <property type="entry name" value="CILIA- AND FLAGELLA-ASSOCIATED PROTEIN 46"/>
    <property type="match status" value="1"/>
</dbReference>
<feature type="compositionally biased region" description="Basic and acidic residues" evidence="1">
    <location>
        <begin position="1992"/>
        <end position="2021"/>
    </location>
</feature>
<feature type="region of interest" description="Disordered" evidence="1">
    <location>
        <begin position="1398"/>
        <end position="1453"/>
    </location>
</feature>
<dbReference type="Pfam" id="PF25439">
    <property type="entry name" value="TPR_CFAP46_N"/>
    <property type="match status" value="1"/>
</dbReference>
<comment type="caution">
    <text evidence="2">The sequence shown here is derived from an EMBL/GenBank/DDBJ whole genome shotgun (WGS) entry which is preliminary data.</text>
</comment>
<evidence type="ECO:0008006" key="4">
    <source>
        <dbReference type="Google" id="ProtNLM"/>
    </source>
</evidence>
<feature type="region of interest" description="Disordered" evidence="1">
    <location>
        <begin position="2307"/>
        <end position="2328"/>
    </location>
</feature>
<keyword evidence="3" id="KW-1185">Reference proteome</keyword>
<dbReference type="Proteomes" id="UP001152622">
    <property type="component" value="Chromosome 5"/>
</dbReference>
<name>A0A9Q1IZP2_SYNKA</name>
<feature type="compositionally biased region" description="Low complexity" evidence="1">
    <location>
        <begin position="1403"/>
        <end position="1416"/>
    </location>
</feature>
<gene>
    <name evidence="2" type="ORF">SKAU_G00163780</name>
</gene>
<feature type="region of interest" description="Disordered" evidence="1">
    <location>
        <begin position="812"/>
        <end position="847"/>
    </location>
</feature>
<feature type="compositionally biased region" description="Acidic residues" evidence="1">
    <location>
        <begin position="2613"/>
        <end position="2622"/>
    </location>
</feature>
<feature type="compositionally biased region" description="Basic and acidic residues" evidence="1">
    <location>
        <begin position="2315"/>
        <end position="2326"/>
    </location>
</feature>
<evidence type="ECO:0000313" key="3">
    <source>
        <dbReference type="Proteomes" id="UP001152622"/>
    </source>
</evidence>
<proteinExistence type="predicted"/>
<dbReference type="InterPro" id="IPR057466">
    <property type="entry name" value="CFAP46_TPR"/>
</dbReference>
<dbReference type="GO" id="GO:0060294">
    <property type="term" value="P:cilium movement involved in cell motility"/>
    <property type="evidence" value="ECO:0007669"/>
    <property type="project" value="InterPro"/>
</dbReference>
<dbReference type="GO" id="GO:0035082">
    <property type="term" value="P:axoneme assembly"/>
    <property type="evidence" value="ECO:0007669"/>
    <property type="project" value="InterPro"/>
</dbReference>
<feature type="compositionally biased region" description="Basic and acidic residues" evidence="1">
    <location>
        <begin position="1417"/>
        <end position="1436"/>
    </location>
</feature>
<protein>
    <recommendedName>
        <fullName evidence="4">Cilia- and flagella-associated protein 46</fullName>
    </recommendedName>
</protein>
<dbReference type="SUPFAM" id="SSF48452">
    <property type="entry name" value="TPR-like"/>
    <property type="match status" value="1"/>
</dbReference>
<feature type="compositionally biased region" description="Basic and acidic residues" evidence="1">
    <location>
        <begin position="2382"/>
        <end position="2391"/>
    </location>
</feature>
<feature type="region of interest" description="Disordered" evidence="1">
    <location>
        <begin position="1986"/>
        <end position="2031"/>
    </location>
</feature>
<organism evidence="2 3">
    <name type="scientific">Synaphobranchus kaupii</name>
    <name type="common">Kaup's arrowtooth eel</name>
    <dbReference type="NCBI Taxonomy" id="118154"/>
    <lineage>
        <taxon>Eukaryota</taxon>
        <taxon>Metazoa</taxon>
        <taxon>Chordata</taxon>
        <taxon>Craniata</taxon>
        <taxon>Vertebrata</taxon>
        <taxon>Euteleostomi</taxon>
        <taxon>Actinopterygii</taxon>
        <taxon>Neopterygii</taxon>
        <taxon>Teleostei</taxon>
        <taxon>Anguilliformes</taxon>
        <taxon>Synaphobranchidae</taxon>
        <taxon>Synaphobranchus</taxon>
    </lineage>
</organism>
<feature type="region of interest" description="Disordered" evidence="1">
    <location>
        <begin position="1097"/>
        <end position="1133"/>
    </location>
</feature>
<dbReference type="InterPro" id="IPR011990">
    <property type="entry name" value="TPR-like_helical_dom_sf"/>
</dbReference>
<evidence type="ECO:0000256" key="1">
    <source>
        <dbReference type="SAM" id="MobiDB-lite"/>
    </source>
</evidence>
<dbReference type="InterPro" id="IPR039586">
    <property type="entry name" value="CFAP46"/>
</dbReference>
<dbReference type="OrthoDB" id="68437at2759"/>
<accession>A0A9Q1IZP2</accession>